<feature type="transmembrane region" description="Helical" evidence="9">
    <location>
        <begin position="512"/>
        <end position="532"/>
    </location>
</feature>
<feature type="transmembrane region" description="Helical" evidence="9">
    <location>
        <begin position="384"/>
        <end position="402"/>
    </location>
</feature>
<proteinExistence type="inferred from homology"/>
<dbReference type="Proteomes" id="UP000217199">
    <property type="component" value="Unassembled WGS sequence"/>
</dbReference>
<dbReference type="InterPro" id="IPR005828">
    <property type="entry name" value="MFS_sugar_transport-like"/>
</dbReference>
<evidence type="ECO:0000256" key="7">
    <source>
        <dbReference type="ARBA" id="ARBA00049119"/>
    </source>
</evidence>
<feature type="transmembrane region" description="Helical" evidence="9">
    <location>
        <begin position="342"/>
        <end position="364"/>
    </location>
</feature>
<evidence type="ECO:0000313" key="11">
    <source>
        <dbReference type="EMBL" id="PAV22658.1"/>
    </source>
</evidence>
<dbReference type="InterPro" id="IPR050360">
    <property type="entry name" value="MFS_Sugar_Transporters"/>
</dbReference>
<evidence type="ECO:0000256" key="4">
    <source>
        <dbReference type="ARBA" id="ARBA00022692"/>
    </source>
</evidence>
<dbReference type="FunFam" id="1.20.1250.20:FF:000134">
    <property type="entry name" value="MFS sugar transporter protein"/>
    <property type="match status" value="1"/>
</dbReference>
<dbReference type="SUPFAM" id="SSF103473">
    <property type="entry name" value="MFS general substrate transporter"/>
    <property type="match status" value="1"/>
</dbReference>
<evidence type="ECO:0000256" key="1">
    <source>
        <dbReference type="ARBA" id="ARBA00004141"/>
    </source>
</evidence>
<reference evidence="11 12" key="1">
    <citation type="journal article" date="2017" name="Mol. Ecol.">
        <title>Comparative and population genomic landscape of Phellinus noxius: A hypervariable fungus causing root rot in trees.</title>
        <authorList>
            <person name="Chung C.L."/>
            <person name="Lee T.J."/>
            <person name="Akiba M."/>
            <person name="Lee H.H."/>
            <person name="Kuo T.H."/>
            <person name="Liu D."/>
            <person name="Ke H.M."/>
            <person name="Yokoi T."/>
            <person name="Roa M.B."/>
            <person name="Lu M.J."/>
            <person name="Chang Y.Y."/>
            <person name="Ann P.J."/>
            <person name="Tsai J.N."/>
            <person name="Chen C.Y."/>
            <person name="Tzean S.S."/>
            <person name="Ota Y."/>
            <person name="Hattori T."/>
            <person name="Sahashi N."/>
            <person name="Liou R.F."/>
            <person name="Kikuchi T."/>
            <person name="Tsai I.J."/>
        </authorList>
    </citation>
    <scope>NUCLEOTIDE SEQUENCE [LARGE SCALE GENOMIC DNA]</scope>
    <source>
        <strain evidence="11 12">FFPRI411160</strain>
    </source>
</reference>
<evidence type="ECO:0000313" key="12">
    <source>
        <dbReference type="Proteomes" id="UP000217199"/>
    </source>
</evidence>
<keyword evidence="6 9" id="KW-0472">Membrane</keyword>
<evidence type="ECO:0000256" key="2">
    <source>
        <dbReference type="ARBA" id="ARBA00010992"/>
    </source>
</evidence>
<keyword evidence="12" id="KW-1185">Reference proteome</keyword>
<accession>A0A286USU7</accession>
<dbReference type="InParanoid" id="A0A286USU7"/>
<feature type="transmembrane region" description="Helical" evidence="9">
    <location>
        <begin position="444"/>
        <end position="464"/>
    </location>
</feature>
<comment type="catalytic activity">
    <reaction evidence="7">
        <text>myo-inositol(out) + H(+)(out) = myo-inositol(in) + H(+)(in)</text>
        <dbReference type="Rhea" id="RHEA:60364"/>
        <dbReference type="ChEBI" id="CHEBI:15378"/>
        <dbReference type="ChEBI" id="CHEBI:17268"/>
    </reaction>
</comment>
<dbReference type="Pfam" id="PF00083">
    <property type="entry name" value="Sugar_tr"/>
    <property type="match status" value="1"/>
</dbReference>
<keyword evidence="4 9" id="KW-0812">Transmembrane</keyword>
<dbReference type="PANTHER" id="PTHR48022:SF36">
    <property type="entry name" value="LACTOSE PERMEASE, PUTATIVE (AFU_ORTHOLOGUE AFUA_1G17310)-RELATED"/>
    <property type="match status" value="1"/>
</dbReference>
<feature type="transmembrane region" description="Helical" evidence="9">
    <location>
        <begin position="163"/>
        <end position="183"/>
    </location>
</feature>
<evidence type="ECO:0000256" key="5">
    <source>
        <dbReference type="ARBA" id="ARBA00022989"/>
    </source>
</evidence>
<evidence type="ECO:0000256" key="8">
    <source>
        <dbReference type="RuleBase" id="RU003346"/>
    </source>
</evidence>
<feature type="transmembrane region" description="Helical" evidence="9">
    <location>
        <begin position="485"/>
        <end position="506"/>
    </location>
</feature>
<comment type="similarity">
    <text evidence="2 8">Belongs to the major facilitator superfamily. Sugar transporter (TC 2.A.1.1) family.</text>
</comment>
<comment type="subcellular location">
    <subcellularLocation>
        <location evidence="1">Membrane</location>
        <topology evidence="1">Multi-pass membrane protein</topology>
    </subcellularLocation>
</comment>
<evidence type="ECO:0000259" key="10">
    <source>
        <dbReference type="PROSITE" id="PS50850"/>
    </source>
</evidence>
<dbReference type="OrthoDB" id="6133115at2759"/>
<dbReference type="InterPro" id="IPR036259">
    <property type="entry name" value="MFS_trans_sf"/>
</dbReference>
<feature type="domain" description="Major facilitator superfamily (MFS) profile" evidence="10">
    <location>
        <begin position="94"/>
        <end position="537"/>
    </location>
</feature>
<dbReference type="EMBL" id="NBII01000002">
    <property type="protein sequence ID" value="PAV22658.1"/>
    <property type="molecule type" value="Genomic_DNA"/>
</dbReference>
<feature type="transmembrane region" description="Helical" evidence="9">
    <location>
        <begin position="255"/>
        <end position="274"/>
    </location>
</feature>
<dbReference type="Gene3D" id="1.20.1250.20">
    <property type="entry name" value="MFS general substrate transporter like domains"/>
    <property type="match status" value="1"/>
</dbReference>
<feature type="transmembrane region" description="Helical" evidence="9">
    <location>
        <begin position="409"/>
        <end position="432"/>
    </location>
</feature>
<organism evidence="11 12">
    <name type="scientific">Pyrrhoderma noxium</name>
    <dbReference type="NCBI Taxonomy" id="2282107"/>
    <lineage>
        <taxon>Eukaryota</taxon>
        <taxon>Fungi</taxon>
        <taxon>Dikarya</taxon>
        <taxon>Basidiomycota</taxon>
        <taxon>Agaricomycotina</taxon>
        <taxon>Agaricomycetes</taxon>
        <taxon>Hymenochaetales</taxon>
        <taxon>Hymenochaetaceae</taxon>
        <taxon>Pyrrhoderma</taxon>
    </lineage>
</organism>
<dbReference type="InterPro" id="IPR020846">
    <property type="entry name" value="MFS_dom"/>
</dbReference>
<feature type="transmembrane region" description="Helical" evidence="9">
    <location>
        <begin position="189"/>
        <end position="211"/>
    </location>
</feature>
<feature type="transmembrane region" description="Helical" evidence="9">
    <location>
        <begin position="133"/>
        <end position="151"/>
    </location>
</feature>
<gene>
    <name evidence="11" type="ORF">PNOK_0261500</name>
</gene>
<dbReference type="STRING" id="2282107.A0A286USU7"/>
<evidence type="ECO:0000256" key="6">
    <source>
        <dbReference type="ARBA" id="ARBA00023136"/>
    </source>
</evidence>
<dbReference type="InterPro" id="IPR003663">
    <property type="entry name" value="Sugar/inositol_transpt"/>
</dbReference>
<dbReference type="GO" id="GO:0016020">
    <property type="term" value="C:membrane"/>
    <property type="evidence" value="ECO:0007669"/>
    <property type="project" value="UniProtKB-SubCell"/>
</dbReference>
<dbReference type="PROSITE" id="PS50850">
    <property type="entry name" value="MFS"/>
    <property type="match status" value="1"/>
</dbReference>
<dbReference type="GO" id="GO:0005351">
    <property type="term" value="F:carbohydrate:proton symporter activity"/>
    <property type="evidence" value="ECO:0007669"/>
    <property type="project" value="TreeGrafter"/>
</dbReference>
<feature type="transmembrane region" description="Helical" evidence="9">
    <location>
        <begin position="89"/>
        <end position="107"/>
    </location>
</feature>
<evidence type="ECO:0000256" key="9">
    <source>
        <dbReference type="SAM" id="Phobius"/>
    </source>
</evidence>
<dbReference type="PANTHER" id="PTHR48022">
    <property type="entry name" value="PLASTIDIC GLUCOSE TRANSPORTER 4"/>
    <property type="match status" value="1"/>
</dbReference>
<evidence type="ECO:0000256" key="3">
    <source>
        <dbReference type="ARBA" id="ARBA00022448"/>
    </source>
</evidence>
<keyword evidence="3 8" id="KW-0813">Transport</keyword>
<name>A0A286USU7_9AGAM</name>
<dbReference type="NCBIfam" id="TIGR00879">
    <property type="entry name" value="SP"/>
    <property type="match status" value="1"/>
</dbReference>
<feature type="transmembrane region" description="Helical" evidence="9">
    <location>
        <begin position="223"/>
        <end position="243"/>
    </location>
</feature>
<keyword evidence="5 9" id="KW-1133">Transmembrane helix</keyword>
<dbReference type="AlphaFoldDB" id="A0A286USU7"/>
<protein>
    <submittedName>
        <fullName evidence="11">MFS lactose permease</fullName>
    </submittedName>
</protein>
<comment type="caution">
    <text evidence="11">The sequence shown here is derived from an EMBL/GenBank/DDBJ whole genome shotgun (WGS) entry which is preliminary data.</text>
</comment>
<sequence>MTDTNILLPSSVPFFTPSDGSGRIVWLSNDPPRLFEGIISLHCSLIASDTDENAGKEEDIEVNSTKGSKAGIGVGNYHSWSELLTRNTFVLFTCAGVAFIGACTSGYDSSLMTSINGMLSYQKKFNQGSLDSTTGIIFAIYTIGQLAGSLFAGTTCDRIGRRWTMFVGNSIIIVATAVIAAAMNKGMFIGGRFILGIGVSFVQVSAPTFAVEVAPPQWRGRITALYNTGYFGGAIPAAGITLATQRMTSDWAWRIPILIQLLPAVIVMTIVPFLPESPRWLYMHGFENEAFEFLERYHANGRKGDPLVTLQIEEFKESIKVGGERESWWDYRPLVATSNARWRAFMVLLMGIFGQWSGNGLGYYNLSIYQSLGFDTQMRFNMNLIGQCLNALSSWVAVSLSDRMPRRMVLVWGTALCSLMLAANAGFSAAWAGYVEGGGTKNLAIGRAGAGFYILFNIVYAFTYTPLQALYPAECLSSEMRAKGLSMKIFIIGCTSFLSLFLSPIAFGNIGWKYVLVFVFWDAFEAIVWYLYAVETVGFTLEELDEVFGSANPVETSKKGSQKWRWAEFNNVKSDEAT</sequence>